<feature type="transmembrane region" description="Helical" evidence="2">
    <location>
        <begin position="228"/>
        <end position="247"/>
    </location>
</feature>
<keyword evidence="2" id="KW-0472">Membrane</keyword>
<feature type="transmembrane region" description="Helical" evidence="2">
    <location>
        <begin position="355"/>
        <end position="372"/>
    </location>
</feature>
<proteinExistence type="predicted"/>
<evidence type="ECO:0000313" key="4">
    <source>
        <dbReference type="EMBL" id="MQX36037.1"/>
    </source>
</evidence>
<feature type="transmembrane region" description="Helical" evidence="2">
    <location>
        <begin position="129"/>
        <end position="150"/>
    </location>
</feature>
<dbReference type="GO" id="GO:0016020">
    <property type="term" value="C:membrane"/>
    <property type="evidence" value="ECO:0007669"/>
    <property type="project" value="UniProtKB-SubCell"/>
</dbReference>
<gene>
    <name evidence="4" type="ORF">GHC57_05845</name>
</gene>
<feature type="transmembrane region" description="Helical" evidence="2">
    <location>
        <begin position="328"/>
        <end position="349"/>
    </location>
</feature>
<evidence type="ECO:0000256" key="1">
    <source>
        <dbReference type="SAM" id="MobiDB-lite"/>
    </source>
</evidence>
<organism evidence="4 5">
    <name type="scientific">Roseospira navarrensis</name>
    <dbReference type="NCBI Taxonomy" id="140058"/>
    <lineage>
        <taxon>Bacteria</taxon>
        <taxon>Pseudomonadati</taxon>
        <taxon>Pseudomonadota</taxon>
        <taxon>Alphaproteobacteria</taxon>
        <taxon>Rhodospirillales</taxon>
        <taxon>Rhodospirillaceae</taxon>
        <taxon>Roseospira</taxon>
    </lineage>
</organism>
<evidence type="ECO:0000259" key="3">
    <source>
        <dbReference type="Pfam" id="PF14378"/>
    </source>
</evidence>
<reference evidence="4 5" key="1">
    <citation type="submission" date="2019-10" db="EMBL/GenBank/DDBJ databases">
        <title>Draft whole-genome sequence of the purple nonsulfur photosynthetic bacterium Roseospira navarrensis DSM 15114.</title>
        <authorList>
            <person name="Kyndt J.A."/>
            <person name="Meyer T.E."/>
        </authorList>
    </citation>
    <scope>NUCLEOTIDE SEQUENCE [LARGE SCALE GENOMIC DNA]</scope>
    <source>
        <strain evidence="4 5">DSM 15114</strain>
    </source>
</reference>
<dbReference type="Pfam" id="PF14378">
    <property type="entry name" value="PAP2_3"/>
    <property type="match status" value="1"/>
</dbReference>
<protein>
    <recommendedName>
        <fullName evidence="3">Inositolphosphotransferase Aur1/Ipt1 domain-containing protein</fullName>
    </recommendedName>
</protein>
<feature type="domain" description="Inositolphosphotransferase Aur1/Ipt1" evidence="3">
    <location>
        <begin position="165"/>
        <end position="367"/>
    </location>
</feature>
<feature type="region of interest" description="Disordered" evidence="1">
    <location>
        <begin position="383"/>
        <end position="406"/>
    </location>
</feature>
<feature type="transmembrane region" description="Helical" evidence="2">
    <location>
        <begin position="191"/>
        <end position="216"/>
    </location>
</feature>
<dbReference type="SUPFAM" id="SSF48317">
    <property type="entry name" value="Acid phosphatase/Vanadium-dependent haloperoxidase"/>
    <property type="match status" value="1"/>
</dbReference>
<feature type="region of interest" description="Disordered" evidence="1">
    <location>
        <begin position="1"/>
        <end position="20"/>
    </location>
</feature>
<feature type="transmembrane region" description="Helical" evidence="2">
    <location>
        <begin position="49"/>
        <end position="69"/>
    </location>
</feature>
<sequence length="406" mass="44913">MEGVRTGSTPSARRETRDVTADSLTAVAPRPLSLGERSGLFVAEARHHALLIGFMIGYAAVVLVVMSAHGLSWHFASWNLLMATLLVPVLIVVFRTIGELARHVFHVRPFRVRGVLLDVWHSEVFDVRYVATAVIPMVLLPIFSTFFTSFKQSIAVINPFHWDETLMQWDAALHFGVHPWELLLPVLGHPVVIAVISYLYNVWMPVMYLIFCLFAITRSERVRRMHFLLSYFLTWTVLGSGFAYLFSSAGPCYFHEFVAGPNPYAPLFQHLNEGHESIPNMALLGQEYLWNGYEANQARAGGGISAMPSLHVAIATLWALFAWSRGPVLRSLTVLYLAIIMVGSVLLGWHYAIDGYAGAFGAVVMYWVAGLLTRRVVPAAPVDGPGDEGAGPGPGGMRHRLAERGT</sequence>
<comment type="caution">
    <text evidence="4">The sequence shown here is derived from an EMBL/GenBank/DDBJ whole genome shotgun (WGS) entry which is preliminary data.</text>
</comment>
<feature type="compositionally biased region" description="Gly residues" evidence="1">
    <location>
        <begin position="387"/>
        <end position="396"/>
    </location>
</feature>
<keyword evidence="5" id="KW-1185">Reference proteome</keyword>
<accession>A0A7X2D3W7</accession>
<dbReference type="OrthoDB" id="9816314at2"/>
<keyword evidence="2" id="KW-1133">Transmembrane helix</keyword>
<dbReference type="Proteomes" id="UP000434582">
    <property type="component" value="Unassembled WGS sequence"/>
</dbReference>
<evidence type="ECO:0000313" key="5">
    <source>
        <dbReference type="Proteomes" id="UP000434582"/>
    </source>
</evidence>
<feature type="transmembrane region" description="Helical" evidence="2">
    <location>
        <begin position="75"/>
        <end position="94"/>
    </location>
</feature>
<dbReference type="EMBL" id="WIVE01000012">
    <property type="protein sequence ID" value="MQX36037.1"/>
    <property type="molecule type" value="Genomic_DNA"/>
</dbReference>
<feature type="transmembrane region" description="Helical" evidence="2">
    <location>
        <begin position="300"/>
        <end position="321"/>
    </location>
</feature>
<feature type="compositionally biased region" description="Polar residues" evidence="1">
    <location>
        <begin position="1"/>
        <end position="11"/>
    </location>
</feature>
<name>A0A7X2D3W7_9PROT</name>
<keyword evidence="2" id="KW-0812">Transmembrane</keyword>
<dbReference type="InterPro" id="IPR036938">
    <property type="entry name" value="PAP2/HPO_sf"/>
</dbReference>
<dbReference type="AlphaFoldDB" id="A0A7X2D3W7"/>
<evidence type="ECO:0000256" key="2">
    <source>
        <dbReference type="SAM" id="Phobius"/>
    </source>
</evidence>
<dbReference type="InterPro" id="IPR026841">
    <property type="entry name" value="Aur1/Ipt1"/>
</dbReference>